<evidence type="ECO:0000256" key="3">
    <source>
        <dbReference type="ARBA" id="ARBA00022729"/>
    </source>
</evidence>
<organism evidence="7 8">
    <name type="scientific">Rheinheimera pacifica</name>
    <dbReference type="NCBI Taxonomy" id="173990"/>
    <lineage>
        <taxon>Bacteria</taxon>
        <taxon>Pseudomonadati</taxon>
        <taxon>Pseudomonadota</taxon>
        <taxon>Gammaproteobacteria</taxon>
        <taxon>Chromatiales</taxon>
        <taxon>Chromatiaceae</taxon>
        <taxon>Rheinheimera</taxon>
    </lineage>
</organism>
<dbReference type="InterPro" id="IPR010583">
    <property type="entry name" value="MipA"/>
</dbReference>
<dbReference type="RefSeq" id="WP_092789959.1">
    <property type="nucleotide sequence ID" value="NZ_FNXF01000002.1"/>
</dbReference>
<dbReference type="PANTHER" id="PTHR38776:SF1">
    <property type="entry name" value="MLTA-INTERACTING PROTEIN-RELATED"/>
    <property type="match status" value="1"/>
</dbReference>
<sequence>MRYLIILLLLLSWQVKAEPAPVCAQGAQCVEEQRLYLSWALGYGQRSNPIYGGEELPLVILPDIYYYSRYWFFDNGKLGSSLALSDNWQLSVLGQFNQEKGYFQKWFGGNLMQFNHTAMVGPSFAEERSAQVVSVRQVSKRPTAFDLGVQLDWFNEDWQAQAILWQDVSNTYKGQHASISLGHNWQLNSGLWQASAKLNWKSAKLIDTYYGIDNNEPFYLPRYDGRPSWQPELRLSWQKPVSERVSVLAFVRYLHLDDAMTLSPLVRSDNVTTWFLGVSYRFY</sequence>
<keyword evidence="4" id="KW-0472">Membrane</keyword>
<feature type="chain" id="PRO_5011731502" evidence="6">
    <location>
        <begin position="18"/>
        <end position="283"/>
    </location>
</feature>
<evidence type="ECO:0000256" key="2">
    <source>
        <dbReference type="ARBA" id="ARBA00005722"/>
    </source>
</evidence>
<dbReference type="Proteomes" id="UP000199371">
    <property type="component" value="Unassembled WGS sequence"/>
</dbReference>
<evidence type="ECO:0000256" key="6">
    <source>
        <dbReference type="SAM" id="SignalP"/>
    </source>
</evidence>
<evidence type="ECO:0000313" key="8">
    <source>
        <dbReference type="Proteomes" id="UP000199371"/>
    </source>
</evidence>
<dbReference type="OrthoDB" id="5731040at2"/>
<comment type="similarity">
    <text evidence="2">Belongs to the MipA/OmpV family.</text>
</comment>
<dbReference type="STRING" id="173990.SAMN05660691_00534"/>
<keyword evidence="5" id="KW-0998">Cell outer membrane</keyword>
<keyword evidence="3 6" id="KW-0732">Signal</keyword>
<comment type="subcellular location">
    <subcellularLocation>
        <location evidence="1">Cell outer membrane</location>
    </subcellularLocation>
</comment>
<evidence type="ECO:0000256" key="5">
    <source>
        <dbReference type="ARBA" id="ARBA00023237"/>
    </source>
</evidence>
<protein>
    <submittedName>
        <fullName evidence="7">Outer membrane protein</fullName>
    </submittedName>
</protein>
<dbReference type="EMBL" id="FNXF01000002">
    <property type="protein sequence ID" value="SEH63611.1"/>
    <property type="molecule type" value="Genomic_DNA"/>
</dbReference>
<proteinExistence type="inferred from homology"/>
<dbReference type="AlphaFoldDB" id="A0A1H6JMI0"/>
<dbReference type="GO" id="GO:0009279">
    <property type="term" value="C:cell outer membrane"/>
    <property type="evidence" value="ECO:0007669"/>
    <property type="project" value="UniProtKB-SubCell"/>
</dbReference>
<dbReference type="Pfam" id="PF06629">
    <property type="entry name" value="MipA"/>
    <property type="match status" value="1"/>
</dbReference>
<dbReference type="PANTHER" id="PTHR38776">
    <property type="entry name" value="MLTA-INTERACTING PROTEIN-RELATED"/>
    <property type="match status" value="1"/>
</dbReference>
<feature type="signal peptide" evidence="6">
    <location>
        <begin position="1"/>
        <end position="17"/>
    </location>
</feature>
<keyword evidence="8" id="KW-1185">Reference proteome</keyword>
<gene>
    <name evidence="7" type="ORF">SAMN05660691_00534</name>
</gene>
<accession>A0A1H6JMI0</accession>
<evidence type="ECO:0000256" key="4">
    <source>
        <dbReference type="ARBA" id="ARBA00023136"/>
    </source>
</evidence>
<evidence type="ECO:0000256" key="1">
    <source>
        <dbReference type="ARBA" id="ARBA00004442"/>
    </source>
</evidence>
<reference evidence="8" key="1">
    <citation type="submission" date="2016-10" db="EMBL/GenBank/DDBJ databases">
        <authorList>
            <person name="Varghese N."/>
            <person name="Submissions S."/>
        </authorList>
    </citation>
    <scope>NUCLEOTIDE SEQUENCE [LARGE SCALE GENOMIC DNA]</scope>
    <source>
        <strain evidence="8">DSM 17616</strain>
    </source>
</reference>
<evidence type="ECO:0000313" key="7">
    <source>
        <dbReference type="EMBL" id="SEH63611.1"/>
    </source>
</evidence>
<name>A0A1H6JMI0_9GAMM</name>